<dbReference type="AlphaFoldDB" id="A0A1J9PQ05"/>
<dbReference type="Pfam" id="PF07065">
    <property type="entry name" value="D123"/>
    <property type="match status" value="1"/>
</dbReference>
<feature type="region of interest" description="Disordered" evidence="2">
    <location>
        <begin position="66"/>
        <end position="99"/>
    </location>
</feature>
<evidence type="ECO:0000313" key="3">
    <source>
        <dbReference type="EMBL" id="OJD17986.1"/>
    </source>
</evidence>
<dbReference type="PANTHER" id="PTHR15323:SF6">
    <property type="entry name" value="CELL DIVISION CYCLE PROTEIN 123 HOMOLOG"/>
    <property type="match status" value="1"/>
</dbReference>
<keyword evidence="4" id="KW-1185">Reference proteome</keyword>
<dbReference type="EMBL" id="LGRN01000049">
    <property type="protein sequence ID" value="OJD17986.1"/>
    <property type="molecule type" value="Genomic_DNA"/>
</dbReference>
<organism evidence="3 4">
    <name type="scientific">Emergomyces pasteurianus Ep9510</name>
    <dbReference type="NCBI Taxonomy" id="1447872"/>
    <lineage>
        <taxon>Eukaryota</taxon>
        <taxon>Fungi</taxon>
        <taxon>Dikarya</taxon>
        <taxon>Ascomycota</taxon>
        <taxon>Pezizomycotina</taxon>
        <taxon>Eurotiomycetes</taxon>
        <taxon>Eurotiomycetidae</taxon>
        <taxon>Onygenales</taxon>
        <taxon>Ajellomycetaceae</taxon>
        <taxon>Emergomyces</taxon>
    </lineage>
</organism>
<dbReference type="STRING" id="1447872.A0A1J9PQ05"/>
<feature type="compositionally biased region" description="Acidic residues" evidence="2">
    <location>
        <begin position="346"/>
        <end position="360"/>
    </location>
</feature>
<keyword evidence="3" id="KW-0131">Cell cycle</keyword>
<accession>A0A1J9PQ05</accession>
<feature type="compositionally biased region" description="Low complexity" evidence="2">
    <location>
        <begin position="78"/>
        <end position="87"/>
    </location>
</feature>
<proteinExistence type="inferred from homology"/>
<evidence type="ECO:0000256" key="2">
    <source>
        <dbReference type="SAM" id="MobiDB-lite"/>
    </source>
</evidence>
<reference evidence="3 4" key="1">
    <citation type="submission" date="2015-07" db="EMBL/GenBank/DDBJ databases">
        <title>Emmonsia species relationships and genome sequence.</title>
        <authorList>
            <consortium name="The Broad Institute Genomics Platform"/>
            <person name="Cuomo C.A."/>
            <person name="Munoz J.F."/>
            <person name="Imamovic A."/>
            <person name="Priest M.E."/>
            <person name="Young S."/>
            <person name="Clay O.K."/>
            <person name="McEwen J.G."/>
        </authorList>
    </citation>
    <scope>NUCLEOTIDE SEQUENCE [LARGE SCALE GENOMIC DNA]</scope>
    <source>
        <strain evidence="3 4">UAMH 9510</strain>
    </source>
</reference>
<dbReference type="GO" id="GO:0005737">
    <property type="term" value="C:cytoplasm"/>
    <property type="evidence" value="ECO:0007669"/>
    <property type="project" value="TreeGrafter"/>
</dbReference>
<dbReference type="VEuPathDB" id="FungiDB:AJ78_01943"/>
<feature type="region of interest" description="Disordered" evidence="2">
    <location>
        <begin position="328"/>
        <end position="360"/>
    </location>
</feature>
<dbReference type="PANTHER" id="PTHR15323">
    <property type="entry name" value="D123 PROTEIN"/>
    <property type="match status" value="1"/>
</dbReference>
<feature type="compositionally biased region" description="Basic and acidic residues" evidence="2">
    <location>
        <begin position="332"/>
        <end position="345"/>
    </location>
</feature>
<dbReference type="InterPro" id="IPR009772">
    <property type="entry name" value="CDC123"/>
</dbReference>
<name>A0A1J9PQ05_9EURO</name>
<sequence>MARGDNTPLSGTPNGLPFPTLKKSHILHCSYHYWYPKYRTFTPKARLIPLTNAFLDYLRADGILLPPQHENPPGADNDSGVYSISDGSDSDDEGADPSTHWQDIHTQIRATIEELGGKVAPKLNWSAPKDATWMSATNDMQCRTPNDIYLLLKSSDFVTHDLEHAFDDCASDTEDEEGEDKEEQKQAEKTRIPYHLVLRKYITLNPSLEFRCFVRDRQLLCLCQRDLNHFDFLFSLRDELRDKIQTFFDIRLRNMFPDPNFVFDVYVPPPHNRVWLIDINPWALRTDPLLFSWLEILTMKGPSCDEDAENVDGSGCRVGEVVRIKINQRGTTRKDAEDEGSHGAPEEDDEEEQDADSDDLDDITALPFVPEFRLVEHDDPEAYGFTTPRYSAHKLPRDVVDASRSGPGGMREFLGKWQDILAKKIEEDEEAELEAAGADAEND</sequence>
<comment type="caution">
    <text evidence="3">The sequence shown here is derived from an EMBL/GenBank/DDBJ whole genome shotgun (WGS) entry which is preliminary data.</text>
</comment>
<gene>
    <name evidence="3" type="ORF">AJ78_01943</name>
</gene>
<dbReference type="OrthoDB" id="360540at2759"/>
<dbReference type="GO" id="GO:0051301">
    <property type="term" value="P:cell division"/>
    <property type="evidence" value="ECO:0007669"/>
    <property type="project" value="UniProtKB-KW"/>
</dbReference>
<protein>
    <submittedName>
        <fullName evidence="3">Cell division cycle protein 123</fullName>
    </submittedName>
</protein>
<dbReference type="Proteomes" id="UP000182235">
    <property type="component" value="Unassembled WGS sequence"/>
</dbReference>
<comment type="similarity">
    <text evidence="1">Belongs to the CDC123 family.</text>
</comment>
<keyword evidence="3" id="KW-0132">Cell division</keyword>
<evidence type="ECO:0000313" key="4">
    <source>
        <dbReference type="Proteomes" id="UP000182235"/>
    </source>
</evidence>
<evidence type="ECO:0000256" key="1">
    <source>
        <dbReference type="ARBA" id="ARBA00011047"/>
    </source>
</evidence>